<evidence type="ECO:0000256" key="1">
    <source>
        <dbReference type="SAM" id="Phobius"/>
    </source>
</evidence>
<accession>A0A645E286</accession>
<proteinExistence type="predicted"/>
<evidence type="ECO:0000313" key="2">
    <source>
        <dbReference type="EMBL" id="MPM95880.1"/>
    </source>
</evidence>
<name>A0A645E286_9ZZZZ</name>
<keyword evidence="1" id="KW-1133">Transmembrane helix</keyword>
<sequence>MKFILMMTVIIAINVLVNIAVMTVCIKKIYTVLFDNLERIYELMDKIVDSIKHKSQ</sequence>
<feature type="transmembrane region" description="Helical" evidence="1">
    <location>
        <begin position="6"/>
        <end position="26"/>
    </location>
</feature>
<protein>
    <submittedName>
        <fullName evidence="2">Uncharacterized protein</fullName>
    </submittedName>
</protein>
<gene>
    <name evidence="2" type="ORF">SDC9_143036</name>
</gene>
<organism evidence="2">
    <name type="scientific">bioreactor metagenome</name>
    <dbReference type="NCBI Taxonomy" id="1076179"/>
    <lineage>
        <taxon>unclassified sequences</taxon>
        <taxon>metagenomes</taxon>
        <taxon>ecological metagenomes</taxon>
    </lineage>
</organism>
<comment type="caution">
    <text evidence="2">The sequence shown here is derived from an EMBL/GenBank/DDBJ whole genome shotgun (WGS) entry which is preliminary data.</text>
</comment>
<dbReference type="EMBL" id="VSSQ01042319">
    <property type="protein sequence ID" value="MPM95880.1"/>
    <property type="molecule type" value="Genomic_DNA"/>
</dbReference>
<dbReference type="AlphaFoldDB" id="A0A645E286"/>
<keyword evidence="1" id="KW-0812">Transmembrane</keyword>
<keyword evidence="1" id="KW-0472">Membrane</keyword>
<reference evidence="2" key="1">
    <citation type="submission" date="2019-08" db="EMBL/GenBank/DDBJ databases">
        <authorList>
            <person name="Kucharzyk K."/>
            <person name="Murdoch R.W."/>
            <person name="Higgins S."/>
            <person name="Loffler F."/>
        </authorList>
    </citation>
    <scope>NUCLEOTIDE SEQUENCE</scope>
</reference>